<keyword evidence="6" id="KW-0547">Nucleotide-binding</keyword>
<keyword evidence="12" id="KW-0378">Hydrolase</keyword>
<dbReference type="EMBL" id="JGZD01000014">
    <property type="protein sequence ID" value="KFI71348.1"/>
    <property type="molecule type" value="Genomic_DNA"/>
</dbReference>
<comment type="function">
    <text evidence="10">Probably part of an ABC transporter complex. Responsible for energy coupling to the transport system.</text>
</comment>
<dbReference type="eggNOG" id="COG1129">
    <property type="taxonomic scope" value="Bacteria"/>
</dbReference>
<keyword evidence="4" id="KW-1003">Cell membrane</keyword>
<feature type="domain" description="ABC transporter" evidence="11">
    <location>
        <begin position="297"/>
        <end position="501"/>
    </location>
</feature>
<dbReference type="Pfam" id="PF00005">
    <property type="entry name" value="ABC_tran"/>
    <property type="match status" value="2"/>
</dbReference>
<sequence>MTGMTTVPGSLILDHVSFRYARTGEDSGLDATPNPEDPIEDPMDITDLCLHVRPGETVLLCGESGCGKTTVTRLANGLIPHYHPGRLTGGVIVDGIDVPRTTIDALAGHVGSVFSNPHTRFFATRVDDELAFPCENMAIAPDEILRRMDGTMRDFAIAELADRNIDHLSGGQQQRVACASASMTDPAILVLDEPTSNLDVPSIARLRRSLLTWRRQGRTILIAEHRLAWLAGIVDRAVVLHRGRVHREMSGEELRALGPEERHALGLRATSIRKTSDARAELPAHAERPSCAEEPSWTVSGVRRRYRGDTRPALDIPELRIPDSRTTIIVGDNGAGKSTFLRWMQGLDRHASGTLTSPAGDTLSRRERLRRCFTVMQDVTQELFTPRVIEEVAASQPTEDPDEAMRILADLDLSDLADRHPLSLSGGQRQRVTVAAAIASNRPIIMFDEPSSGLDHRHMLQVADQLRLLASRGRTVIVVTHDPDLASLARDNMVELDAGRIGG</sequence>
<dbReference type="InterPro" id="IPR003439">
    <property type="entry name" value="ABC_transporter-like_ATP-bd"/>
</dbReference>
<dbReference type="InterPro" id="IPR027417">
    <property type="entry name" value="P-loop_NTPase"/>
</dbReference>
<evidence type="ECO:0000256" key="3">
    <source>
        <dbReference type="ARBA" id="ARBA00022448"/>
    </source>
</evidence>
<keyword evidence="3" id="KW-0813">Transport</keyword>
<evidence type="ECO:0000256" key="4">
    <source>
        <dbReference type="ARBA" id="ARBA00022475"/>
    </source>
</evidence>
<dbReference type="EC" id="3.6.3.31" evidence="12"/>
<keyword evidence="5" id="KW-0677">Repeat</keyword>
<dbReference type="PANTHER" id="PTHR43553">
    <property type="entry name" value="HEAVY METAL TRANSPORTER"/>
    <property type="match status" value="1"/>
</dbReference>
<evidence type="ECO:0000313" key="12">
    <source>
        <dbReference type="EMBL" id="KFI71348.1"/>
    </source>
</evidence>
<evidence type="ECO:0000256" key="10">
    <source>
        <dbReference type="ARBA" id="ARBA00025157"/>
    </source>
</evidence>
<dbReference type="GO" id="GO:0016887">
    <property type="term" value="F:ATP hydrolysis activity"/>
    <property type="evidence" value="ECO:0007669"/>
    <property type="project" value="InterPro"/>
</dbReference>
<dbReference type="Proteomes" id="UP000029014">
    <property type="component" value="Unassembled WGS sequence"/>
</dbReference>
<dbReference type="PROSITE" id="PS50893">
    <property type="entry name" value="ABC_TRANSPORTER_2"/>
    <property type="match status" value="2"/>
</dbReference>
<comment type="subcellular location">
    <subcellularLocation>
        <location evidence="1">Cell membrane</location>
        <topology evidence="1">Peripheral membrane protein</topology>
    </subcellularLocation>
</comment>
<keyword evidence="9" id="KW-0472">Membrane</keyword>
<feature type="domain" description="ABC transporter" evidence="11">
    <location>
        <begin position="11"/>
        <end position="267"/>
    </location>
</feature>
<evidence type="ECO:0000256" key="7">
    <source>
        <dbReference type="ARBA" id="ARBA00022840"/>
    </source>
</evidence>
<evidence type="ECO:0000256" key="9">
    <source>
        <dbReference type="ARBA" id="ARBA00023136"/>
    </source>
</evidence>
<evidence type="ECO:0000256" key="8">
    <source>
        <dbReference type="ARBA" id="ARBA00022967"/>
    </source>
</evidence>
<dbReference type="GO" id="GO:0043190">
    <property type="term" value="C:ATP-binding cassette (ABC) transporter complex"/>
    <property type="evidence" value="ECO:0007669"/>
    <property type="project" value="TreeGrafter"/>
</dbReference>
<gene>
    <name evidence="12" type="ORF">BMIN_1534</name>
</gene>
<dbReference type="SMART" id="SM00382">
    <property type="entry name" value="AAA"/>
    <property type="match status" value="2"/>
</dbReference>
<evidence type="ECO:0000259" key="11">
    <source>
        <dbReference type="PROSITE" id="PS50893"/>
    </source>
</evidence>
<dbReference type="AlphaFoldDB" id="A0A087BJZ8"/>
<dbReference type="PROSITE" id="PS00211">
    <property type="entry name" value="ABC_TRANSPORTER_1"/>
    <property type="match status" value="1"/>
</dbReference>
<dbReference type="InterPro" id="IPR017871">
    <property type="entry name" value="ABC_transporter-like_CS"/>
</dbReference>
<proteinExistence type="inferred from homology"/>
<name>A0A087BJZ8_9BIFI</name>
<dbReference type="STRING" id="1693.BMIN_1534"/>
<keyword evidence="13" id="KW-1185">Reference proteome</keyword>
<evidence type="ECO:0000313" key="13">
    <source>
        <dbReference type="Proteomes" id="UP000029014"/>
    </source>
</evidence>
<dbReference type="InterPro" id="IPR015856">
    <property type="entry name" value="ABC_transpr_CbiO/EcfA_su"/>
</dbReference>
<dbReference type="InterPro" id="IPR003593">
    <property type="entry name" value="AAA+_ATPase"/>
</dbReference>
<dbReference type="PANTHER" id="PTHR43553:SF23">
    <property type="entry name" value="ABC TRANSPORTER ATP-BINDING COMPONENT"/>
    <property type="match status" value="1"/>
</dbReference>
<dbReference type="Gene3D" id="3.40.50.300">
    <property type="entry name" value="P-loop containing nucleotide triphosphate hydrolases"/>
    <property type="match status" value="2"/>
</dbReference>
<dbReference type="GO" id="GO:0005524">
    <property type="term" value="F:ATP binding"/>
    <property type="evidence" value="ECO:0007669"/>
    <property type="project" value="UniProtKB-KW"/>
</dbReference>
<keyword evidence="8" id="KW-1278">Translocase</keyword>
<evidence type="ECO:0000256" key="6">
    <source>
        <dbReference type="ARBA" id="ARBA00022741"/>
    </source>
</evidence>
<keyword evidence="7" id="KW-0067">ATP-binding</keyword>
<dbReference type="GO" id="GO:0042626">
    <property type="term" value="F:ATPase-coupled transmembrane transporter activity"/>
    <property type="evidence" value="ECO:0007669"/>
    <property type="project" value="TreeGrafter"/>
</dbReference>
<evidence type="ECO:0000256" key="1">
    <source>
        <dbReference type="ARBA" id="ARBA00004202"/>
    </source>
</evidence>
<evidence type="ECO:0000256" key="2">
    <source>
        <dbReference type="ARBA" id="ARBA00005417"/>
    </source>
</evidence>
<comment type="caution">
    <text evidence="12">The sequence shown here is derived from an EMBL/GenBank/DDBJ whole genome shotgun (WGS) entry which is preliminary data.</text>
</comment>
<dbReference type="SUPFAM" id="SSF52540">
    <property type="entry name" value="P-loop containing nucleoside triphosphate hydrolases"/>
    <property type="match status" value="2"/>
</dbReference>
<protein>
    <submittedName>
        <fullName evidence="12">ABC transporter related protein</fullName>
        <ecNumber evidence="12">3.6.3.31</ecNumber>
    </submittedName>
</protein>
<comment type="similarity">
    <text evidence="2">Belongs to the ABC transporter superfamily.</text>
</comment>
<accession>A0A087BJZ8</accession>
<reference evidence="12 13" key="1">
    <citation type="submission" date="2014-03" db="EMBL/GenBank/DDBJ databases">
        <title>Genomics of Bifidobacteria.</title>
        <authorList>
            <person name="Ventura M."/>
            <person name="Milani C."/>
            <person name="Lugli G.A."/>
        </authorList>
    </citation>
    <scope>NUCLEOTIDE SEQUENCE [LARGE SCALE GENOMIC DNA]</scope>
    <source>
        <strain evidence="12 13">LMG 11592</strain>
    </source>
</reference>
<organism evidence="12 13">
    <name type="scientific">Bifidobacterium minimum</name>
    <dbReference type="NCBI Taxonomy" id="1693"/>
    <lineage>
        <taxon>Bacteria</taxon>
        <taxon>Bacillati</taxon>
        <taxon>Actinomycetota</taxon>
        <taxon>Actinomycetes</taxon>
        <taxon>Bifidobacteriales</taxon>
        <taxon>Bifidobacteriaceae</taxon>
        <taxon>Bifidobacterium</taxon>
    </lineage>
</organism>
<dbReference type="InterPro" id="IPR050095">
    <property type="entry name" value="ECF_ABC_transporter_ATP-bd"/>
</dbReference>
<evidence type="ECO:0000256" key="5">
    <source>
        <dbReference type="ARBA" id="ARBA00022737"/>
    </source>
</evidence>
<dbReference type="CDD" id="cd03225">
    <property type="entry name" value="ABC_cobalt_CbiO_domain1"/>
    <property type="match status" value="1"/>
</dbReference>